<reference evidence="1" key="1">
    <citation type="journal article" date="2021" name="Open Biol.">
        <title>Shared evolutionary footprints suggest mitochondrial oxidative damage underlies multiple complex I losses in fungi.</title>
        <authorList>
            <person name="Schikora-Tamarit M.A."/>
            <person name="Marcet-Houben M."/>
            <person name="Nosek J."/>
            <person name="Gabaldon T."/>
        </authorList>
    </citation>
    <scope>NUCLEOTIDE SEQUENCE</scope>
    <source>
        <strain evidence="1">CBS2887</strain>
    </source>
</reference>
<organism evidence="1 2">
    <name type="scientific">Wickerhamomyces pijperi</name>
    <name type="common">Yeast</name>
    <name type="synonym">Pichia pijperi</name>
    <dbReference type="NCBI Taxonomy" id="599730"/>
    <lineage>
        <taxon>Eukaryota</taxon>
        <taxon>Fungi</taxon>
        <taxon>Dikarya</taxon>
        <taxon>Ascomycota</taxon>
        <taxon>Saccharomycotina</taxon>
        <taxon>Saccharomycetes</taxon>
        <taxon>Phaffomycetales</taxon>
        <taxon>Wickerhamomycetaceae</taxon>
        <taxon>Wickerhamomyces</taxon>
    </lineage>
</organism>
<protein>
    <submittedName>
        <fullName evidence="1">Uncharacterized protein</fullName>
    </submittedName>
</protein>
<accession>A0A9P8TR82</accession>
<proteinExistence type="predicted"/>
<gene>
    <name evidence="1" type="ORF">WICPIJ_000022</name>
</gene>
<sequence>MKAKWDRSNLKLPKFKAPLNPQLTINVKKVMMDKKENTTAIDGSTVCGASLKIWWISGLAWNFSVGL</sequence>
<evidence type="ECO:0000313" key="2">
    <source>
        <dbReference type="Proteomes" id="UP000774326"/>
    </source>
</evidence>
<comment type="caution">
    <text evidence="1">The sequence shown here is derived from an EMBL/GenBank/DDBJ whole genome shotgun (WGS) entry which is preliminary data.</text>
</comment>
<keyword evidence="2" id="KW-1185">Reference proteome</keyword>
<dbReference type="AlphaFoldDB" id="A0A9P8TR82"/>
<dbReference type="Proteomes" id="UP000774326">
    <property type="component" value="Unassembled WGS sequence"/>
</dbReference>
<name>A0A9P8TR82_WICPI</name>
<dbReference type="EMBL" id="JAEUBG010000012">
    <property type="protein sequence ID" value="KAH3688998.1"/>
    <property type="molecule type" value="Genomic_DNA"/>
</dbReference>
<reference evidence="1" key="2">
    <citation type="submission" date="2021-01" db="EMBL/GenBank/DDBJ databases">
        <authorList>
            <person name="Schikora-Tamarit M.A."/>
        </authorList>
    </citation>
    <scope>NUCLEOTIDE SEQUENCE</scope>
    <source>
        <strain evidence="1">CBS2887</strain>
    </source>
</reference>
<evidence type="ECO:0000313" key="1">
    <source>
        <dbReference type="EMBL" id="KAH3688998.1"/>
    </source>
</evidence>